<accession>A0A1Q8CQF8</accession>
<evidence type="ECO:0000313" key="2">
    <source>
        <dbReference type="EMBL" id="OLF16585.1"/>
    </source>
</evidence>
<organism evidence="2 3">
    <name type="scientific">Actinophytocola xanthii</name>
    <dbReference type="NCBI Taxonomy" id="1912961"/>
    <lineage>
        <taxon>Bacteria</taxon>
        <taxon>Bacillati</taxon>
        <taxon>Actinomycetota</taxon>
        <taxon>Actinomycetes</taxon>
        <taxon>Pseudonocardiales</taxon>
        <taxon>Pseudonocardiaceae</taxon>
    </lineage>
</organism>
<dbReference type="EMBL" id="MSIE01000028">
    <property type="protein sequence ID" value="OLF16585.1"/>
    <property type="molecule type" value="Genomic_DNA"/>
</dbReference>
<gene>
    <name evidence="2" type="ORF">BU204_15995</name>
</gene>
<evidence type="ECO:0008006" key="4">
    <source>
        <dbReference type="Google" id="ProtNLM"/>
    </source>
</evidence>
<dbReference type="AlphaFoldDB" id="A0A1Q8CQF8"/>
<evidence type="ECO:0000256" key="1">
    <source>
        <dbReference type="SAM" id="MobiDB-lite"/>
    </source>
</evidence>
<evidence type="ECO:0000313" key="3">
    <source>
        <dbReference type="Proteomes" id="UP000185596"/>
    </source>
</evidence>
<comment type="caution">
    <text evidence="2">The sequence shown here is derived from an EMBL/GenBank/DDBJ whole genome shotgun (WGS) entry which is preliminary data.</text>
</comment>
<sequence>MPVLLIMVIVTATGGLLARNLYADPDTGPSDVVQPSASSVPPEEAPGPRTVRGVLDATEHPLFESVRGVLQSYFDAINDRDYLRWTDTVTRRRLELQPEPVWRASYRSTRDGNIVVYRIELAETDQARVLLRFTSTQDVADAPSELPEPCINWNVVFPLVLEDSGWKIDSGPTTASPQHEACG</sequence>
<feature type="region of interest" description="Disordered" evidence="1">
    <location>
        <begin position="28"/>
        <end position="49"/>
    </location>
</feature>
<dbReference type="STRING" id="1912961.BU204_15995"/>
<protein>
    <recommendedName>
        <fullName evidence="4">SnoaL-like domain-containing protein</fullName>
    </recommendedName>
</protein>
<keyword evidence="3" id="KW-1185">Reference proteome</keyword>
<name>A0A1Q8CQF8_9PSEU</name>
<reference evidence="2 3" key="1">
    <citation type="submission" date="2016-12" db="EMBL/GenBank/DDBJ databases">
        <title>The draft genome sequence of Actinophytocola sp. 11-183.</title>
        <authorList>
            <person name="Wang W."/>
            <person name="Yuan L."/>
        </authorList>
    </citation>
    <scope>NUCLEOTIDE SEQUENCE [LARGE SCALE GENOMIC DNA]</scope>
    <source>
        <strain evidence="2 3">11-183</strain>
    </source>
</reference>
<feature type="compositionally biased region" description="Low complexity" evidence="1">
    <location>
        <begin position="29"/>
        <end position="42"/>
    </location>
</feature>
<proteinExistence type="predicted"/>
<dbReference type="Proteomes" id="UP000185596">
    <property type="component" value="Unassembled WGS sequence"/>
</dbReference>